<sequence length="435" mass="48398">MVFQAPPSSSSSFTALVDVELNSGDNNAKGRQQSRNHQQQQTRHDWKRRSDLEQVDFFDPSLSPAPPATSTSSSFSKAPSLPPIESTGLFSTSQRVPISERHSPLQQYILPPLPPSSHNNPRASSALSTGQRKTFHSHNPLDFDQYPPYPQLPSRGSSMMFSTSSPTGNGGNSNPFKDQSYFSGKENYSSRTFERPAKSPTGQRLGPPGPPSPLSPTASTSTTLRHHSAMFSSPIMKTVDTTTSLNSTTTSRRPSTSSSRKQTSSYQTSSYQKTAVVTKPRPRKYKNFFRKRNSDGTPRFLTYREIEMFRMGRLAQFSNERLYLHWIRFGVLQGSIAVLLLSFGIGVAAYVGCGALLLALLTLVYATTLYHKRHLYMVTKRQDVDYYARLIPTLLTLGLFILYALNFALQLIYGADARSPPPWTGHDDGNFNDAF</sequence>
<feature type="compositionally biased region" description="Low complexity" evidence="5">
    <location>
        <begin position="68"/>
        <end position="79"/>
    </location>
</feature>
<dbReference type="GO" id="GO:0016237">
    <property type="term" value="P:microautophagy"/>
    <property type="evidence" value="ECO:0007669"/>
    <property type="project" value="TreeGrafter"/>
</dbReference>
<keyword evidence="2 6" id="KW-0812">Transmembrane</keyword>
<name>A0A9P3HCL6_9FUNG</name>
<dbReference type="GO" id="GO:0007034">
    <property type="term" value="P:vacuolar transport"/>
    <property type="evidence" value="ECO:0007669"/>
    <property type="project" value="TreeGrafter"/>
</dbReference>
<evidence type="ECO:0000256" key="1">
    <source>
        <dbReference type="ARBA" id="ARBA00004127"/>
    </source>
</evidence>
<dbReference type="GO" id="GO:0033254">
    <property type="term" value="C:vacuolar transporter chaperone complex"/>
    <property type="evidence" value="ECO:0007669"/>
    <property type="project" value="TreeGrafter"/>
</dbReference>
<dbReference type="InterPro" id="IPR003807">
    <property type="entry name" value="DUF202"/>
</dbReference>
<feature type="transmembrane region" description="Helical" evidence="6">
    <location>
        <begin position="390"/>
        <end position="413"/>
    </location>
</feature>
<comment type="caution">
    <text evidence="8">The sequence shown here is derived from an EMBL/GenBank/DDBJ whole genome shotgun (WGS) entry which is preliminary data.</text>
</comment>
<feature type="compositionally biased region" description="Low complexity" evidence="5">
    <location>
        <begin position="31"/>
        <end position="41"/>
    </location>
</feature>
<dbReference type="EMBL" id="BQFW01000008">
    <property type="protein sequence ID" value="GJJ74023.1"/>
    <property type="molecule type" value="Genomic_DNA"/>
</dbReference>
<evidence type="ECO:0000256" key="3">
    <source>
        <dbReference type="ARBA" id="ARBA00022989"/>
    </source>
</evidence>
<protein>
    <recommendedName>
        <fullName evidence="7">DUF202 domain-containing protein</fullName>
    </recommendedName>
</protein>
<dbReference type="GO" id="GO:0006797">
    <property type="term" value="P:polyphosphate metabolic process"/>
    <property type="evidence" value="ECO:0007669"/>
    <property type="project" value="TreeGrafter"/>
</dbReference>
<evidence type="ECO:0000256" key="5">
    <source>
        <dbReference type="SAM" id="MobiDB-lite"/>
    </source>
</evidence>
<feature type="compositionally biased region" description="Low complexity" evidence="5">
    <location>
        <begin position="153"/>
        <end position="175"/>
    </location>
</feature>
<feature type="compositionally biased region" description="Polar residues" evidence="5">
    <location>
        <begin position="122"/>
        <end position="132"/>
    </location>
</feature>
<keyword evidence="3 6" id="KW-1133">Transmembrane helix</keyword>
<feature type="compositionally biased region" description="Basic and acidic residues" evidence="5">
    <location>
        <begin position="42"/>
        <end position="52"/>
    </location>
</feature>
<evidence type="ECO:0000313" key="9">
    <source>
        <dbReference type="Proteomes" id="UP000827284"/>
    </source>
</evidence>
<dbReference type="InterPro" id="IPR051572">
    <property type="entry name" value="VTC_Complex_Subunit"/>
</dbReference>
<dbReference type="PANTHER" id="PTHR46140">
    <property type="entry name" value="VACUOLAR TRANSPORTER CHAPERONE 1-RELATED"/>
    <property type="match status" value="1"/>
</dbReference>
<evidence type="ECO:0000256" key="6">
    <source>
        <dbReference type="SAM" id="Phobius"/>
    </source>
</evidence>
<keyword evidence="4 6" id="KW-0472">Membrane</keyword>
<evidence type="ECO:0000313" key="8">
    <source>
        <dbReference type="EMBL" id="GJJ74023.1"/>
    </source>
</evidence>
<gene>
    <name evidence="8" type="ORF">EMPS_06381</name>
</gene>
<dbReference type="GO" id="GO:0042144">
    <property type="term" value="P:vacuole fusion, non-autophagic"/>
    <property type="evidence" value="ECO:0007669"/>
    <property type="project" value="TreeGrafter"/>
</dbReference>
<reference evidence="8" key="2">
    <citation type="journal article" date="2022" name="Microbiol. Resour. Announc.">
        <title>Whole-Genome Sequence of Entomortierella parvispora E1425, a Mucoromycotan Fungus Associated with Burkholderiaceae-Related Endosymbiotic Bacteria.</title>
        <authorList>
            <person name="Herlambang A."/>
            <person name="Guo Y."/>
            <person name="Takashima Y."/>
            <person name="Narisawa K."/>
            <person name="Ohta H."/>
            <person name="Nishizawa T."/>
        </authorList>
    </citation>
    <scope>NUCLEOTIDE SEQUENCE</scope>
    <source>
        <strain evidence="8">E1425</strain>
    </source>
</reference>
<proteinExistence type="predicted"/>
<dbReference type="PANTHER" id="PTHR46140:SF1">
    <property type="entry name" value="VACUOLAR TRANSPORTER CHAPERONE COMPLEX SUBUNIT 4-RELATED"/>
    <property type="match status" value="1"/>
</dbReference>
<dbReference type="GO" id="GO:0000329">
    <property type="term" value="C:fungal-type vacuole membrane"/>
    <property type="evidence" value="ECO:0007669"/>
    <property type="project" value="TreeGrafter"/>
</dbReference>
<feature type="compositionally biased region" description="Polar residues" evidence="5">
    <location>
        <begin position="176"/>
        <end position="191"/>
    </location>
</feature>
<reference evidence="8" key="1">
    <citation type="submission" date="2021-11" db="EMBL/GenBank/DDBJ databases">
        <authorList>
            <person name="Herlambang A."/>
            <person name="Guo Y."/>
            <person name="Takashima Y."/>
            <person name="Nishizawa T."/>
        </authorList>
    </citation>
    <scope>NUCLEOTIDE SEQUENCE</scope>
    <source>
        <strain evidence="8">E1425</strain>
    </source>
</reference>
<feature type="transmembrane region" description="Helical" evidence="6">
    <location>
        <begin position="347"/>
        <end position="370"/>
    </location>
</feature>
<feature type="region of interest" description="Disordered" evidence="5">
    <location>
        <begin position="19"/>
        <end position="88"/>
    </location>
</feature>
<dbReference type="GO" id="GO:0012505">
    <property type="term" value="C:endomembrane system"/>
    <property type="evidence" value="ECO:0007669"/>
    <property type="project" value="UniProtKB-SubCell"/>
</dbReference>
<feature type="compositionally biased region" description="Low complexity" evidence="5">
    <location>
        <begin position="237"/>
        <end position="273"/>
    </location>
</feature>
<organism evidence="8 9">
    <name type="scientific">Entomortierella parvispora</name>
    <dbReference type="NCBI Taxonomy" id="205924"/>
    <lineage>
        <taxon>Eukaryota</taxon>
        <taxon>Fungi</taxon>
        <taxon>Fungi incertae sedis</taxon>
        <taxon>Mucoromycota</taxon>
        <taxon>Mortierellomycotina</taxon>
        <taxon>Mortierellomycetes</taxon>
        <taxon>Mortierellales</taxon>
        <taxon>Mortierellaceae</taxon>
        <taxon>Entomortierella</taxon>
    </lineage>
</organism>
<feature type="region of interest" description="Disordered" evidence="5">
    <location>
        <begin position="107"/>
        <end position="273"/>
    </location>
</feature>
<comment type="subcellular location">
    <subcellularLocation>
        <location evidence="1">Endomembrane system</location>
        <topology evidence="1">Multi-pass membrane protein</topology>
    </subcellularLocation>
</comment>
<keyword evidence="9" id="KW-1185">Reference proteome</keyword>
<dbReference type="Proteomes" id="UP000827284">
    <property type="component" value="Unassembled WGS sequence"/>
</dbReference>
<evidence type="ECO:0000256" key="4">
    <source>
        <dbReference type="ARBA" id="ARBA00023136"/>
    </source>
</evidence>
<dbReference type="AlphaFoldDB" id="A0A9P3HCL6"/>
<dbReference type="Pfam" id="PF02656">
    <property type="entry name" value="DUF202"/>
    <property type="match status" value="1"/>
</dbReference>
<accession>A0A9P3HCL6</accession>
<evidence type="ECO:0000259" key="7">
    <source>
        <dbReference type="Pfam" id="PF02656"/>
    </source>
</evidence>
<evidence type="ECO:0000256" key="2">
    <source>
        <dbReference type="ARBA" id="ARBA00022692"/>
    </source>
</evidence>
<feature type="compositionally biased region" description="Low complexity" evidence="5">
    <location>
        <begin position="107"/>
        <end position="121"/>
    </location>
</feature>
<dbReference type="OrthoDB" id="2446210at2759"/>
<feature type="domain" description="DUF202" evidence="7">
    <location>
        <begin position="317"/>
        <end position="373"/>
    </location>
</feature>